<evidence type="ECO:0000313" key="1">
    <source>
        <dbReference type="EMBL" id="KAA1252740.1"/>
    </source>
</evidence>
<evidence type="ECO:0000313" key="2">
    <source>
        <dbReference type="Proteomes" id="UP000323225"/>
    </source>
</evidence>
<proteinExistence type="predicted"/>
<comment type="caution">
    <text evidence="1">The sequence shown here is derived from an EMBL/GenBank/DDBJ whole genome shotgun (WGS) entry which is preliminary data.</text>
</comment>
<accession>A0A5B1BZA0</accession>
<gene>
    <name evidence="1" type="ORF">F0M16_21310</name>
</gene>
<reference evidence="1 2" key="1">
    <citation type="submission" date="2019-09" db="EMBL/GenBank/DDBJ databases">
        <authorList>
            <person name="Kritzky A."/>
            <person name="Schelkanova E.Y."/>
            <person name="Alkhova Z.V."/>
            <person name="Smirnova N.I."/>
        </authorList>
    </citation>
    <scope>NUCLEOTIDE SEQUENCE [LARGE SCALE GENOMIC DNA]</scope>
    <source>
        <strain evidence="1 2">M1526</strain>
    </source>
</reference>
<name>A0A5B1BZA0_VIBCL</name>
<dbReference type="AlphaFoldDB" id="A0A5B1BZA0"/>
<organism evidence="1 2">
    <name type="scientific">Vibrio cholerae</name>
    <dbReference type="NCBI Taxonomy" id="666"/>
    <lineage>
        <taxon>Bacteria</taxon>
        <taxon>Pseudomonadati</taxon>
        <taxon>Pseudomonadota</taxon>
        <taxon>Gammaproteobacteria</taxon>
        <taxon>Vibrionales</taxon>
        <taxon>Vibrionaceae</taxon>
        <taxon>Vibrio</taxon>
    </lineage>
</organism>
<dbReference type="EMBL" id="VUAA01000041">
    <property type="protein sequence ID" value="KAA1252740.1"/>
    <property type="molecule type" value="Genomic_DNA"/>
</dbReference>
<protein>
    <submittedName>
        <fullName evidence="1">Uncharacterized protein</fullName>
    </submittedName>
</protein>
<dbReference type="Proteomes" id="UP000323225">
    <property type="component" value="Unassembled WGS sequence"/>
</dbReference>
<sequence>MFLDEKIDPVAYAEELAKKRKYSKLPKDLSMSSRMLYLESLPQEVKMEGDRVGLYTKSGTKVATGYSRTVIGDYGSFLEISKQDMIRESLCCKDGEQYRFKDPKYKDSVKYYWYTAKDDSDIKIYFQQHGVSYADYQPGMFYISPYELIIK</sequence>